<keyword evidence="2" id="KW-0723">Serine/threonine-protein kinase</keyword>
<keyword evidence="9" id="KW-1185">Reference proteome</keyword>
<dbReference type="InterPro" id="IPR000719">
    <property type="entry name" value="Prot_kinase_dom"/>
</dbReference>
<dbReference type="Gene3D" id="1.10.510.10">
    <property type="entry name" value="Transferase(Phosphotransferase) domain 1"/>
    <property type="match status" value="1"/>
</dbReference>
<dbReference type="InterPro" id="IPR001245">
    <property type="entry name" value="Ser-Thr/Tyr_kinase_cat_dom"/>
</dbReference>
<keyword evidence="5 8" id="KW-0418">Kinase</keyword>
<evidence type="ECO:0000256" key="2">
    <source>
        <dbReference type="ARBA" id="ARBA00022527"/>
    </source>
</evidence>
<sequence>MNELPAMVSPWHANGDINSYVKQMRADPRIEEIKIRLLVEALSGLQYLHDNRIVHADIKGANVLVTDDGTACVCDFGISIMLEEHTTSAQRTTMKGTCRWMAPELFADDAARHTVLSDVWAFGCLILEVRPG</sequence>
<organism evidence="8 9">
    <name type="scientific">Exidia glandulosa HHB12029</name>
    <dbReference type="NCBI Taxonomy" id="1314781"/>
    <lineage>
        <taxon>Eukaryota</taxon>
        <taxon>Fungi</taxon>
        <taxon>Dikarya</taxon>
        <taxon>Basidiomycota</taxon>
        <taxon>Agaricomycotina</taxon>
        <taxon>Agaricomycetes</taxon>
        <taxon>Auriculariales</taxon>
        <taxon>Exidiaceae</taxon>
        <taxon>Exidia</taxon>
    </lineage>
</organism>
<evidence type="ECO:0000259" key="7">
    <source>
        <dbReference type="PROSITE" id="PS50011"/>
    </source>
</evidence>
<dbReference type="SUPFAM" id="SSF56112">
    <property type="entry name" value="Protein kinase-like (PK-like)"/>
    <property type="match status" value="1"/>
</dbReference>
<dbReference type="InterPro" id="IPR011009">
    <property type="entry name" value="Kinase-like_dom_sf"/>
</dbReference>
<dbReference type="EMBL" id="KV426099">
    <property type="protein sequence ID" value="KZV88467.1"/>
    <property type="molecule type" value="Genomic_DNA"/>
</dbReference>
<proteinExistence type="inferred from homology"/>
<dbReference type="InParanoid" id="A0A165F6F7"/>
<keyword evidence="4" id="KW-0547">Nucleotide-binding</keyword>
<dbReference type="PANTHER" id="PTHR11584">
    <property type="entry name" value="SERINE/THREONINE PROTEIN KINASE"/>
    <property type="match status" value="1"/>
</dbReference>
<evidence type="ECO:0000256" key="1">
    <source>
        <dbReference type="ARBA" id="ARBA00006529"/>
    </source>
</evidence>
<feature type="non-terminal residue" evidence="8">
    <location>
        <position position="132"/>
    </location>
</feature>
<dbReference type="PANTHER" id="PTHR11584:SF369">
    <property type="entry name" value="MITOGEN-ACTIVATED PROTEIN KINASE KINASE KINASE 19-RELATED"/>
    <property type="match status" value="1"/>
</dbReference>
<evidence type="ECO:0000256" key="3">
    <source>
        <dbReference type="ARBA" id="ARBA00022679"/>
    </source>
</evidence>
<keyword evidence="3" id="KW-0808">Transferase</keyword>
<dbReference type="SMART" id="SM00220">
    <property type="entry name" value="S_TKc"/>
    <property type="match status" value="1"/>
</dbReference>
<dbReference type="InterPro" id="IPR008271">
    <property type="entry name" value="Ser/Thr_kinase_AS"/>
</dbReference>
<reference evidence="8 9" key="1">
    <citation type="journal article" date="2016" name="Mol. Biol. Evol.">
        <title>Comparative Genomics of Early-Diverging Mushroom-Forming Fungi Provides Insights into the Origins of Lignocellulose Decay Capabilities.</title>
        <authorList>
            <person name="Nagy L.G."/>
            <person name="Riley R."/>
            <person name="Tritt A."/>
            <person name="Adam C."/>
            <person name="Daum C."/>
            <person name="Floudas D."/>
            <person name="Sun H."/>
            <person name="Yadav J.S."/>
            <person name="Pangilinan J."/>
            <person name="Larsson K.H."/>
            <person name="Matsuura K."/>
            <person name="Barry K."/>
            <person name="Labutti K."/>
            <person name="Kuo R."/>
            <person name="Ohm R.A."/>
            <person name="Bhattacharya S.S."/>
            <person name="Shirouzu T."/>
            <person name="Yoshinaga Y."/>
            <person name="Martin F.M."/>
            <person name="Grigoriev I.V."/>
            <person name="Hibbett D.S."/>
        </authorList>
    </citation>
    <scope>NUCLEOTIDE SEQUENCE [LARGE SCALE GENOMIC DNA]</scope>
    <source>
        <strain evidence="8 9">HHB12029</strain>
    </source>
</reference>
<evidence type="ECO:0000313" key="9">
    <source>
        <dbReference type="Proteomes" id="UP000077266"/>
    </source>
</evidence>
<evidence type="ECO:0000256" key="4">
    <source>
        <dbReference type="ARBA" id="ARBA00022741"/>
    </source>
</evidence>
<dbReference type="PROSITE" id="PS00108">
    <property type="entry name" value="PROTEIN_KINASE_ST"/>
    <property type="match status" value="1"/>
</dbReference>
<dbReference type="OrthoDB" id="4062651at2759"/>
<dbReference type="Proteomes" id="UP000077266">
    <property type="component" value="Unassembled WGS sequence"/>
</dbReference>
<dbReference type="Pfam" id="PF07714">
    <property type="entry name" value="PK_Tyr_Ser-Thr"/>
    <property type="match status" value="1"/>
</dbReference>
<name>A0A165F6F7_EXIGL</name>
<evidence type="ECO:0000256" key="5">
    <source>
        <dbReference type="ARBA" id="ARBA00022777"/>
    </source>
</evidence>
<comment type="similarity">
    <text evidence="1">Belongs to the protein kinase superfamily. STE Ser/Thr protein kinase family. MAP kinase kinase kinase subfamily.</text>
</comment>
<dbReference type="AlphaFoldDB" id="A0A165F6F7"/>
<keyword evidence="6" id="KW-0067">ATP-binding</keyword>
<dbReference type="PROSITE" id="PS50011">
    <property type="entry name" value="PROTEIN_KINASE_DOM"/>
    <property type="match status" value="1"/>
</dbReference>
<protein>
    <submittedName>
        <fullName evidence="8">Kinase-like protein</fullName>
    </submittedName>
</protein>
<dbReference type="GO" id="GO:0004674">
    <property type="term" value="F:protein serine/threonine kinase activity"/>
    <property type="evidence" value="ECO:0007669"/>
    <property type="project" value="UniProtKB-KW"/>
</dbReference>
<evidence type="ECO:0000313" key="8">
    <source>
        <dbReference type="EMBL" id="KZV88467.1"/>
    </source>
</evidence>
<dbReference type="STRING" id="1314781.A0A165F6F7"/>
<accession>A0A165F6F7</accession>
<evidence type="ECO:0000256" key="6">
    <source>
        <dbReference type="ARBA" id="ARBA00022840"/>
    </source>
</evidence>
<gene>
    <name evidence="8" type="ORF">EXIGLDRAFT_651089</name>
</gene>
<feature type="domain" description="Protein kinase" evidence="7">
    <location>
        <begin position="1"/>
        <end position="132"/>
    </location>
</feature>
<dbReference type="GO" id="GO:0005524">
    <property type="term" value="F:ATP binding"/>
    <property type="evidence" value="ECO:0007669"/>
    <property type="project" value="UniProtKB-KW"/>
</dbReference>